<dbReference type="Proteomes" id="UP000319897">
    <property type="component" value="Unassembled WGS sequence"/>
</dbReference>
<accession>A0A501XE65</accession>
<dbReference type="InterPro" id="IPR006427">
    <property type="entry name" value="Portal_HK97"/>
</dbReference>
<evidence type="ECO:0000313" key="3">
    <source>
        <dbReference type="Proteomes" id="UP000319897"/>
    </source>
</evidence>
<gene>
    <name evidence="2" type="ORF">FJQ54_15700</name>
</gene>
<dbReference type="Pfam" id="PF04860">
    <property type="entry name" value="Phage_portal"/>
    <property type="match status" value="1"/>
</dbReference>
<comment type="caution">
    <text evidence="2">The sequence shown here is derived from an EMBL/GenBank/DDBJ whole genome shotgun (WGS) entry which is preliminary data.</text>
</comment>
<sequence length="364" mass="38995">MEEAKALAPPRSWLGSEGGVAEPPSGYAGQVRAALGNPVALRAIRLVAEGLSSVKLSAAGEAHPAVELLPPALLEQLATHLLLHGNAYVETGLDAGGRAATLWALRPERMQLETDARGWPLGWIYRVGGHVQRLPVSGDAARPGLLHLKAFDPLDDHLGSGCVGAASEGVALLQAAGRWNRSLIANAARPSGALVLDGEDGPLSAEQFSRLREEIEAGFQGHRNAGRPMLLEGGLKWQSLSLTPAEMDFQKAREAAARDVALAFGVPPMLLGLPGDSTHANYAEANVALWRLTILPLLNRILDGVSRHLSVWWPGLMLEPDLDLVPALWADRERLWRHVGAAEFLDEDEKRAMLGWAPREGRAG</sequence>
<dbReference type="InterPro" id="IPR006944">
    <property type="entry name" value="Phage/GTA_portal"/>
</dbReference>
<dbReference type="AlphaFoldDB" id="A0A501XE65"/>
<evidence type="ECO:0000256" key="1">
    <source>
        <dbReference type="SAM" id="MobiDB-lite"/>
    </source>
</evidence>
<protein>
    <submittedName>
        <fullName evidence="2">Phage portal protein</fullName>
    </submittedName>
</protein>
<dbReference type="OrthoDB" id="7592047at2"/>
<organism evidence="2 3">
    <name type="scientific">Sandaracinobacter neustonicus</name>
    <dbReference type="NCBI Taxonomy" id="1715348"/>
    <lineage>
        <taxon>Bacteria</taxon>
        <taxon>Pseudomonadati</taxon>
        <taxon>Pseudomonadota</taxon>
        <taxon>Alphaproteobacteria</taxon>
        <taxon>Sphingomonadales</taxon>
        <taxon>Sphingosinicellaceae</taxon>
        <taxon>Sandaracinobacter</taxon>
    </lineage>
</organism>
<feature type="region of interest" description="Disordered" evidence="1">
    <location>
        <begin position="1"/>
        <end position="20"/>
    </location>
</feature>
<reference evidence="2 3" key="1">
    <citation type="submission" date="2019-06" db="EMBL/GenBank/DDBJ databases">
        <authorList>
            <person name="Lee I."/>
            <person name="Jang G.I."/>
            <person name="Hwang C.Y."/>
        </authorList>
    </citation>
    <scope>NUCLEOTIDE SEQUENCE [LARGE SCALE GENOMIC DNA]</scope>
    <source>
        <strain evidence="2 3">PAMC 28131</strain>
    </source>
</reference>
<evidence type="ECO:0000313" key="2">
    <source>
        <dbReference type="EMBL" id="TPE58810.1"/>
    </source>
</evidence>
<dbReference type="EMBL" id="VFSU01000034">
    <property type="protein sequence ID" value="TPE58810.1"/>
    <property type="molecule type" value="Genomic_DNA"/>
</dbReference>
<proteinExistence type="predicted"/>
<name>A0A501XE65_9SPHN</name>
<keyword evidence="3" id="KW-1185">Reference proteome</keyword>
<dbReference type="NCBIfam" id="TIGR01537">
    <property type="entry name" value="portal_HK97"/>
    <property type="match status" value="1"/>
</dbReference>